<evidence type="ECO:0000313" key="1">
    <source>
        <dbReference type="EMBL" id="WEX90675.1"/>
    </source>
</evidence>
<name>A0ABY8DID7_9HYPH</name>
<dbReference type="RefSeq" id="WP_280662638.1">
    <property type="nucleotide sequence ID" value="NZ_CP120374.1"/>
</dbReference>
<dbReference type="EMBL" id="CP120374">
    <property type="protein sequence ID" value="WEX90675.1"/>
    <property type="molecule type" value="Genomic_DNA"/>
</dbReference>
<sequence>MGLVTLVMTVCLASAPEKCREESLQLQELGSVTQCMFQSVAYIAQWSQQHPALLVKKWRCKLPDIDQLI</sequence>
<gene>
    <name evidence="1" type="ORF">PZN02_004231</name>
</gene>
<organism evidence="1 2">
    <name type="scientific">Sinorhizobium garamanticum</name>
    <dbReference type="NCBI Taxonomy" id="680247"/>
    <lineage>
        <taxon>Bacteria</taxon>
        <taxon>Pseudomonadati</taxon>
        <taxon>Pseudomonadota</taxon>
        <taxon>Alphaproteobacteria</taxon>
        <taxon>Hyphomicrobiales</taxon>
        <taxon>Rhizobiaceae</taxon>
        <taxon>Sinorhizobium/Ensifer group</taxon>
        <taxon>Sinorhizobium</taxon>
    </lineage>
</organism>
<protein>
    <submittedName>
        <fullName evidence="1">Uncharacterized protein</fullName>
    </submittedName>
</protein>
<evidence type="ECO:0000313" key="2">
    <source>
        <dbReference type="Proteomes" id="UP001229355"/>
    </source>
</evidence>
<accession>A0ABY8DID7</accession>
<keyword evidence="2" id="KW-1185">Reference proteome</keyword>
<reference evidence="1 2" key="1">
    <citation type="submission" date="2023-03" db="EMBL/GenBank/DDBJ databases">
        <authorList>
            <person name="Kaur S."/>
            <person name="Espinosa-Saiz D."/>
            <person name="Velazquez E."/>
            <person name="Menendez E."/>
            <person name="diCenzo G.C."/>
        </authorList>
    </citation>
    <scope>NUCLEOTIDE SEQUENCE [LARGE SCALE GENOMIC DNA]</scope>
    <source>
        <strain evidence="1 2">LMG 24692</strain>
    </source>
</reference>
<proteinExistence type="predicted"/>
<dbReference type="Proteomes" id="UP001229355">
    <property type="component" value="Chromosome 2"/>
</dbReference>